<sequence length="1074" mass="119613">MELQPPITVVHPDLHKLIDRHAVVFEDLRGLPLEGDHDHAIQLISRSQPPNIRPYRYPYVQKNEIEKMVEEIAPSEFKSIKVMVLIGETGSGKSTQLVQFLADSGFALKGSLVCTQPRKVAAMSLAQRVAGECRGCYKGTCSVSCCTTYIVQQGSLAKITYMTDHRLLQLCMSDSELAHISCIIVDEAHERSLSTDLLLALLKKCLLKRPELRLIIMSATADAKTLSDFFCGCMIFHVPGRNFPVDIIYVPNEDAEVSESSNMKYGRLSVPSYVTQVIRIVADIHAKEEEGAILTFLTSQIEVEWARDQFQEPSVMVLALHGKLSIEEQNSVFENAPLGKRKVIFATNIAETSLTIPGVKFVVDSGMVKESRFDPKTGINVLRVCRISQSAAAQRSGRAGRTRPGVCYRLYTEEEFNVMAPYRDPEILRVHVGIAILKLLALGIQDLKSFDFVQAPSQDAIDIAGLGREGLVLAAVMANAVIEQDWVSAIQPLPPYDILLLKKLAMEKKIVTGLGKCLLKRFSGKANYNLHSLVDHIQQRCNSHRFGIEIDHDKQEIQLFGVMEKMGQAYGLLEDVLKCERRWMYNDCMEKSLFYATRGKHSPVALFGAGAEIKHLELEDKYLSVEVCHPNAQILDDREVLLLFENCAGGIAGFQKHPGAGKEGIGTGKWGILTFFSPEAAQTAVCHANNLRVGGSCLTVCPFNASPVMDHKRPGFPAVKAMVTWPRRQSKGMAVIRCEHVDVDRIALSCSGIVIGRSFVRCRRGKTDGSVFMTGLDTDVTESQILQTLRYVTDRQILEVFLIRQAAGLQPSSADCETALSHELAKFVPQDKCQVIVYNSDPKDFNTRALVTFDGSIHLRAAMALSHLQGKVLSVCMTWQKINCEQTFYSTILCSAPIYSVLKMELQSLIESFQKQNAGLKLILTKTEYGSYKLKILSNTMEAVVKCRSSLEELLKGTVVGDDRLNPAAIQLLFTREGLQLLRSLEQKTKTYILFEKRTLTIKIFGPADKNEKAATHLIDGLILLHENKHHEIPLRGEGVPHGLMKEIVKRFDVASNWTSQIDWNSLSRTYPGD</sequence>
<evidence type="ECO:0000313" key="11">
    <source>
        <dbReference type="Proteomes" id="UP000824469"/>
    </source>
</evidence>
<evidence type="ECO:0000256" key="7">
    <source>
        <dbReference type="ARBA" id="ARBA00047984"/>
    </source>
</evidence>
<dbReference type="PROSITE" id="PS51192">
    <property type="entry name" value="HELICASE_ATP_BIND_1"/>
    <property type="match status" value="1"/>
</dbReference>
<dbReference type="AlphaFoldDB" id="A0AA38FJH8"/>
<dbReference type="GO" id="GO:0005524">
    <property type="term" value="F:ATP binding"/>
    <property type="evidence" value="ECO:0007669"/>
    <property type="project" value="UniProtKB-KW"/>
</dbReference>
<dbReference type="InterPro" id="IPR014001">
    <property type="entry name" value="Helicase_ATP-bd"/>
</dbReference>
<dbReference type="Pfam" id="PF24637">
    <property type="entry name" value="RRM_DEAH11"/>
    <property type="match status" value="1"/>
</dbReference>
<dbReference type="FunFam" id="3.40.50.300:FF:001279">
    <property type="entry name" value="ATP-dependent RNA helicase DEAH12 chloroplastic"/>
    <property type="match status" value="1"/>
</dbReference>
<dbReference type="EC" id="3.6.4.13" evidence="2"/>
<dbReference type="PANTHER" id="PTHR18934:SF81">
    <property type="entry name" value="ATP-DEPENDENT RNA HELICASE DEAH11, CHLOROPLASTIC-RELATED"/>
    <property type="match status" value="1"/>
</dbReference>
<dbReference type="Pfam" id="PF24638">
    <property type="entry name" value="KH_DEAH11_1st"/>
    <property type="match status" value="1"/>
</dbReference>
<dbReference type="GO" id="GO:0003724">
    <property type="term" value="F:RNA helicase activity"/>
    <property type="evidence" value="ECO:0007669"/>
    <property type="project" value="UniProtKB-EC"/>
</dbReference>
<evidence type="ECO:0000256" key="6">
    <source>
        <dbReference type="ARBA" id="ARBA00022840"/>
    </source>
</evidence>
<dbReference type="PROSITE" id="PS51194">
    <property type="entry name" value="HELICASE_CTER"/>
    <property type="match status" value="1"/>
</dbReference>
<dbReference type="Gene3D" id="1.10.10.2130">
    <property type="entry name" value="DEAH helicase family, winged-helix domain"/>
    <property type="match status" value="1"/>
</dbReference>
<evidence type="ECO:0000256" key="2">
    <source>
        <dbReference type="ARBA" id="ARBA00012552"/>
    </source>
</evidence>
<feature type="non-terminal residue" evidence="10">
    <location>
        <position position="1074"/>
    </location>
</feature>
<dbReference type="OMA" id="WPRRESK"/>
<dbReference type="Pfam" id="PF24641">
    <property type="entry name" value="KH_DEAH11_2nd"/>
    <property type="match status" value="1"/>
</dbReference>
<evidence type="ECO:0000259" key="9">
    <source>
        <dbReference type="PROSITE" id="PS51194"/>
    </source>
</evidence>
<dbReference type="CDD" id="cd17917">
    <property type="entry name" value="DEXHc_RHA-like"/>
    <property type="match status" value="1"/>
</dbReference>
<evidence type="ECO:0000259" key="8">
    <source>
        <dbReference type="PROSITE" id="PS51192"/>
    </source>
</evidence>
<comment type="caution">
    <text evidence="10">The sequence shown here is derived from an EMBL/GenBank/DDBJ whole genome shotgun (WGS) entry which is preliminary data.</text>
</comment>
<keyword evidence="5" id="KW-0347">Helicase</keyword>
<dbReference type="GO" id="GO:0016787">
    <property type="term" value="F:hydrolase activity"/>
    <property type="evidence" value="ECO:0007669"/>
    <property type="project" value="UniProtKB-KW"/>
</dbReference>
<evidence type="ECO:0000256" key="1">
    <source>
        <dbReference type="ARBA" id="ARBA00008792"/>
    </source>
</evidence>
<dbReference type="CDD" id="cd18791">
    <property type="entry name" value="SF2_C_RHA"/>
    <property type="match status" value="1"/>
</dbReference>
<dbReference type="GO" id="GO:0003723">
    <property type="term" value="F:RNA binding"/>
    <property type="evidence" value="ECO:0007669"/>
    <property type="project" value="TreeGrafter"/>
</dbReference>
<evidence type="ECO:0000256" key="4">
    <source>
        <dbReference type="ARBA" id="ARBA00022801"/>
    </source>
</evidence>
<dbReference type="Proteomes" id="UP000824469">
    <property type="component" value="Unassembled WGS sequence"/>
</dbReference>
<gene>
    <name evidence="10" type="ORF">KI387_009111</name>
</gene>
<dbReference type="SUPFAM" id="SSF52540">
    <property type="entry name" value="P-loop containing nucleoside triphosphate hydrolases"/>
    <property type="match status" value="1"/>
</dbReference>
<comment type="similarity">
    <text evidence="1">Belongs to the DEAD box helicase family. DEAH subfamily.</text>
</comment>
<keyword evidence="11" id="KW-1185">Reference proteome</keyword>
<dbReference type="Gene3D" id="3.40.50.300">
    <property type="entry name" value="P-loop containing nucleotide triphosphate hydrolases"/>
    <property type="match status" value="2"/>
</dbReference>
<keyword evidence="3" id="KW-0547">Nucleotide-binding</keyword>
<dbReference type="Pfam" id="PF24475">
    <property type="entry name" value="RBD_DEAH11"/>
    <property type="match status" value="1"/>
</dbReference>
<dbReference type="InterPro" id="IPR042035">
    <property type="entry name" value="DEAH_win-hel_dom"/>
</dbReference>
<comment type="catalytic activity">
    <reaction evidence="7">
        <text>ATP + H2O = ADP + phosphate + H(+)</text>
        <dbReference type="Rhea" id="RHEA:13065"/>
        <dbReference type="ChEBI" id="CHEBI:15377"/>
        <dbReference type="ChEBI" id="CHEBI:15378"/>
        <dbReference type="ChEBI" id="CHEBI:30616"/>
        <dbReference type="ChEBI" id="CHEBI:43474"/>
        <dbReference type="ChEBI" id="CHEBI:456216"/>
        <dbReference type="EC" id="3.6.4.13"/>
    </reaction>
</comment>
<reference evidence="10 11" key="1">
    <citation type="journal article" date="2021" name="Nat. Plants">
        <title>The Taxus genome provides insights into paclitaxel biosynthesis.</title>
        <authorList>
            <person name="Xiong X."/>
            <person name="Gou J."/>
            <person name="Liao Q."/>
            <person name="Li Y."/>
            <person name="Zhou Q."/>
            <person name="Bi G."/>
            <person name="Li C."/>
            <person name="Du R."/>
            <person name="Wang X."/>
            <person name="Sun T."/>
            <person name="Guo L."/>
            <person name="Liang H."/>
            <person name="Lu P."/>
            <person name="Wu Y."/>
            <person name="Zhang Z."/>
            <person name="Ro D.K."/>
            <person name="Shang Y."/>
            <person name="Huang S."/>
            <person name="Yan J."/>
        </authorList>
    </citation>
    <scope>NUCLEOTIDE SEQUENCE [LARGE SCALE GENOMIC DNA]</scope>
    <source>
        <strain evidence="10">Ta-2019</strain>
    </source>
</reference>
<keyword evidence="6" id="KW-0067">ATP-binding</keyword>
<protein>
    <recommendedName>
        <fullName evidence="2">RNA helicase</fullName>
        <ecNumber evidence="2">3.6.4.13</ecNumber>
    </recommendedName>
</protein>
<keyword evidence="4" id="KW-0378">Hydrolase</keyword>
<dbReference type="EMBL" id="JAHRHJ020000008">
    <property type="protein sequence ID" value="KAH9304707.1"/>
    <property type="molecule type" value="Genomic_DNA"/>
</dbReference>
<dbReference type="Pfam" id="PF00270">
    <property type="entry name" value="DEAD"/>
    <property type="match status" value="1"/>
</dbReference>
<dbReference type="PANTHER" id="PTHR18934">
    <property type="entry name" value="ATP-DEPENDENT RNA HELICASE"/>
    <property type="match status" value="1"/>
</dbReference>
<dbReference type="InterPro" id="IPR056246">
    <property type="entry name" value="KH_DEAH11/12_1st"/>
</dbReference>
<dbReference type="SMART" id="SM00490">
    <property type="entry name" value="HELICc"/>
    <property type="match status" value="1"/>
</dbReference>
<dbReference type="SMART" id="SM00487">
    <property type="entry name" value="DEXDc"/>
    <property type="match status" value="1"/>
</dbReference>
<feature type="domain" description="Helicase ATP-binding" evidence="8">
    <location>
        <begin position="74"/>
        <end position="239"/>
    </location>
</feature>
<dbReference type="InterPro" id="IPR002464">
    <property type="entry name" value="DNA/RNA_helicase_DEAH_CS"/>
</dbReference>
<dbReference type="PROSITE" id="PS00690">
    <property type="entry name" value="DEAH_ATP_HELICASE"/>
    <property type="match status" value="1"/>
</dbReference>
<dbReference type="InterPro" id="IPR027417">
    <property type="entry name" value="P-loop_NTPase"/>
</dbReference>
<dbReference type="InterPro" id="IPR011545">
    <property type="entry name" value="DEAD/DEAH_box_helicase_dom"/>
</dbReference>
<accession>A0AA38FJH8</accession>
<feature type="domain" description="Helicase C-terminal" evidence="9">
    <location>
        <begin position="276"/>
        <end position="448"/>
    </location>
</feature>
<evidence type="ECO:0000256" key="5">
    <source>
        <dbReference type="ARBA" id="ARBA00022806"/>
    </source>
</evidence>
<dbReference type="InterPro" id="IPR001650">
    <property type="entry name" value="Helicase_C-like"/>
</dbReference>
<dbReference type="Pfam" id="PF00271">
    <property type="entry name" value="Helicase_C"/>
    <property type="match status" value="1"/>
</dbReference>
<dbReference type="InterPro" id="IPR056248">
    <property type="entry name" value="RBD_DEAH11/12"/>
</dbReference>
<organism evidence="10 11">
    <name type="scientific">Taxus chinensis</name>
    <name type="common">Chinese yew</name>
    <name type="synonym">Taxus wallichiana var. chinensis</name>
    <dbReference type="NCBI Taxonomy" id="29808"/>
    <lineage>
        <taxon>Eukaryota</taxon>
        <taxon>Viridiplantae</taxon>
        <taxon>Streptophyta</taxon>
        <taxon>Embryophyta</taxon>
        <taxon>Tracheophyta</taxon>
        <taxon>Spermatophyta</taxon>
        <taxon>Pinopsida</taxon>
        <taxon>Pinidae</taxon>
        <taxon>Conifers II</taxon>
        <taxon>Cupressales</taxon>
        <taxon>Taxaceae</taxon>
        <taxon>Taxus</taxon>
    </lineage>
</organism>
<evidence type="ECO:0000256" key="3">
    <source>
        <dbReference type="ARBA" id="ARBA00022741"/>
    </source>
</evidence>
<proteinExistence type="inferred from homology"/>
<dbReference type="InterPro" id="IPR056244">
    <property type="entry name" value="RRM_DEAH11/12"/>
</dbReference>
<evidence type="ECO:0000313" key="10">
    <source>
        <dbReference type="EMBL" id="KAH9304707.1"/>
    </source>
</evidence>
<dbReference type="InterPro" id="IPR056247">
    <property type="entry name" value="KH_DEAH11/12_2nd"/>
</dbReference>
<name>A0AA38FJH8_TAXCH</name>